<evidence type="ECO:0000256" key="1">
    <source>
        <dbReference type="SAM" id="MobiDB-lite"/>
    </source>
</evidence>
<feature type="region of interest" description="Disordered" evidence="1">
    <location>
        <begin position="1"/>
        <end position="81"/>
    </location>
</feature>
<accession>A0A401SQH3</accession>
<dbReference type="Proteomes" id="UP000287033">
    <property type="component" value="Unassembled WGS sequence"/>
</dbReference>
<reference evidence="2 3" key="1">
    <citation type="journal article" date="2018" name="Nat. Ecol. Evol.">
        <title>Shark genomes provide insights into elasmobranch evolution and the origin of vertebrates.</title>
        <authorList>
            <person name="Hara Y"/>
            <person name="Yamaguchi K"/>
            <person name="Onimaru K"/>
            <person name="Kadota M"/>
            <person name="Koyanagi M"/>
            <person name="Keeley SD"/>
            <person name="Tatsumi K"/>
            <person name="Tanaka K"/>
            <person name="Motone F"/>
            <person name="Kageyama Y"/>
            <person name="Nozu R"/>
            <person name="Adachi N"/>
            <person name="Nishimura O"/>
            <person name="Nakagawa R"/>
            <person name="Tanegashima C"/>
            <person name="Kiyatake I"/>
            <person name="Matsumoto R"/>
            <person name="Murakumo K"/>
            <person name="Nishida K"/>
            <person name="Terakita A"/>
            <person name="Kuratani S"/>
            <person name="Sato K"/>
            <person name="Hyodo S Kuraku.S."/>
        </authorList>
    </citation>
    <scope>NUCLEOTIDE SEQUENCE [LARGE SCALE GENOMIC DNA]</scope>
</reference>
<organism evidence="2 3">
    <name type="scientific">Chiloscyllium punctatum</name>
    <name type="common">Brownbanded bambooshark</name>
    <name type="synonym">Hemiscyllium punctatum</name>
    <dbReference type="NCBI Taxonomy" id="137246"/>
    <lineage>
        <taxon>Eukaryota</taxon>
        <taxon>Metazoa</taxon>
        <taxon>Chordata</taxon>
        <taxon>Craniata</taxon>
        <taxon>Vertebrata</taxon>
        <taxon>Chondrichthyes</taxon>
        <taxon>Elasmobranchii</taxon>
        <taxon>Galeomorphii</taxon>
        <taxon>Galeoidea</taxon>
        <taxon>Orectolobiformes</taxon>
        <taxon>Hemiscylliidae</taxon>
        <taxon>Chiloscyllium</taxon>
    </lineage>
</organism>
<protein>
    <submittedName>
        <fullName evidence="2">Uncharacterized protein</fullName>
    </submittedName>
</protein>
<sequence length="81" mass="8386">MEDLARHGGEPQNGDWHQEAVPELGPAQGSSPRAQANTGKQSRSGGRHGEAISEWRLALGSSPGWRPARGSNSGAEAGTGK</sequence>
<evidence type="ECO:0000313" key="2">
    <source>
        <dbReference type="EMBL" id="GCC32654.1"/>
    </source>
</evidence>
<comment type="caution">
    <text evidence="2">The sequence shown here is derived from an EMBL/GenBank/DDBJ whole genome shotgun (WGS) entry which is preliminary data.</text>
</comment>
<gene>
    <name evidence="2" type="ORF">chiPu_0011117</name>
</gene>
<name>A0A401SQH3_CHIPU</name>
<keyword evidence="3" id="KW-1185">Reference proteome</keyword>
<dbReference type="EMBL" id="BEZZ01000451">
    <property type="protein sequence ID" value="GCC32654.1"/>
    <property type="molecule type" value="Genomic_DNA"/>
</dbReference>
<proteinExistence type="predicted"/>
<evidence type="ECO:0000313" key="3">
    <source>
        <dbReference type="Proteomes" id="UP000287033"/>
    </source>
</evidence>
<dbReference type="AlphaFoldDB" id="A0A401SQH3"/>
<feature type="compositionally biased region" description="Polar residues" evidence="1">
    <location>
        <begin position="28"/>
        <end position="44"/>
    </location>
</feature>